<dbReference type="GO" id="GO:0070291">
    <property type="term" value="P:N-acylethanolamine metabolic process"/>
    <property type="evidence" value="ECO:0007669"/>
    <property type="project" value="TreeGrafter"/>
</dbReference>
<dbReference type="Gene3D" id="3.20.20.190">
    <property type="entry name" value="Phosphatidylinositol (PI) phosphodiesterase"/>
    <property type="match status" value="1"/>
</dbReference>
<dbReference type="InterPro" id="IPR017946">
    <property type="entry name" value="PLC-like_Pdiesterase_TIM-brl"/>
</dbReference>
<reference evidence="2 3" key="1">
    <citation type="submission" date="2020-08" db="EMBL/GenBank/DDBJ databases">
        <authorList>
            <person name="Hejnol A."/>
        </authorList>
    </citation>
    <scope>NUCLEOTIDE SEQUENCE [LARGE SCALE GENOMIC DNA]</scope>
</reference>
<name>A0A7I8V9K5_9ANNE</name>
<dbReference type="Pfam" id="PF03009">
    <property type="entry name" value="GDPD"/>
    <property type="match status" value="1"/>
</dbReference>
<dbReference type="CDD" id="cd08573">
    <property type="entry name" value="GDPD_GDE1"/>
    <property type="match status" value="1"/>
</dbReference>
<accession>A0A7I8V9K5</accession>
<sequence length="284" mass="32538">MFKTPTPNRKRAINIIRHTRTNSGKPLIAHRGAGWDCPENTLEAVKLADKNGADAIEFDLEFSKDDVALIFHDDTLDRTTNGTGFIRQKYWRELQQLDASYGEFRTKYKGLQIPLLADMVDLCLYLKLKMYIDVKGTPSKAVPALTKLFQEREQLYDNAIVCSFNPIIPYKLRKADSKIIVGVTHRHKFLTRKVDGSERESNTIKSLIFPTFDSILEWSIINWIPKFVGASAILLHLDSVNKNLVEKFKTQDIEVVVWTVNELSEKNYFGNELKCPIITDTLTQ</sequence>
<organism evidence="2 3">
    <name type="scientific">Dimorphilus gyrociliatus</name>
    <dbReference type="NCBI Taxonomy" id="2664684"/>
    <lineage>
        <taxon>Eukaryota</taxon>
        <taxon>Metazoa</taxon>
        <taxon>Spiralia</taxon>
        <taxon>Lophotrochozoa</taxon>
        <taxon>Annelida</taxon>
        <taxon>Polychaeta</taxon>
        <taxon>Polychaeta incertae sedis</taxon>
        <taxon>Dinophilidae</taxon>
        <taxon>Dimorphilus</taxon>
    </lineage>
</organism>
<dbReference type="AlphaFoldDB" id="A0A7I8V9K5"/>
<proteinExistence type="predicted"/>
<dbReference type="SUPFAM" id="SSF51695">
    <property type="entry name" value="PLC-like phosphodiesterases"/>
    <property type="match status" value="1"/>
</dbReference>
<dbReference type="GO" id="GO:0008889">
    <property type="term" value="F:glycerophosphodiester phosphodiesterase activity"/>
    <property type="evidence" value="ECO:0007669"/>
    <property type="project" value="TreeGrafter"/>
</dbReference>
<dbReference type="GO" id="GO:0006644">
    <property type="term" value="P:phospholipid metabolic process"/>
    <property type="evidence" value="ECO:0007669"/>
    <property type="project" value="TreeGrafter"/>
</dbReference>
<dbReference type="PANTHER" id="PTHR46320:SF1">
    <property type="entry name" value="GLYCEROPHOSPHODIESTER PHOSPHODIESTERASE 1"/>
    <property type="match status" value="1"/>
</dbReference>
<protein>
    <submittedName>
        <fullName evidence="2">DgyrCDS1161</fullName>
    </submittedName>
</protein>
<dbReference type="InterPro" id="IPR030395">
    <property type="entry name" value="GP_PDE_dom"/>
</dbReference>
<evidence type="ECO:0000313" key="3">
    <source>
        <dbReference type="Proteomes" id="UP000549394"/>
    </source>
</evidence>
<dbReference type="GO" id="GO:0006580">
    <property type="term" value="P:ethanolamine metabolic process"/>
    <property type="evidence" value="ECO:0007669"/>
    <property type="project" value="TreeGrafter"/>
</dbReference>
<gene>
    <name evidence="2" type="ORF">DGYR_LOCUS1122</name>
</gene>
<dbReference type="OrthoDB" id="197419at2759"/>
<dbReference type="PROSITE" id="PS51704">
    <property type="entry name" value="GP_PDE"/>
    <property type="match status" value="1"/>
</dbReference>
<evidence type="ECO:0000259" key="1">
    <source>
        <dbReference type="PROSITE" id="PS51704"/>
    </source>
</evidence>
<dbReference type="EMBL" id="CAJFCJ010000002">
    <property type="protein sequence ID" value="CAD5111897.1"/>
    <property type="molecule type" value="Genomic_DNA"/>
</dbReference>
<dbReference type="PANTHER" id="PTHR46320">
    <property type="entry name" value="GLYCEROPHOSPHODIESTER PHOSPHODIESTERASE 1"/>
    <property type="match status" value="1"/>
</dbReference>
<dbReference type="Proteomes" id="UP000549394">
    <property type="component" value="Unassembled WGS sequence"/>
</dbReference>
<comment type="caution">
    <text evidence="2">The sequence shown here is derived from an EMBL/GenBank/DDBJ whole genome shotgun (WGS) entry which is preliminary data.</text>
</comment>
<keyword evidence="3" id="KW-1185">Reference proteome</keyword>
<dbReference type="GO" id="GO:0005886">
    <property type="term" value="C:plasma membrane"/>
    <property type="evidence" value="ECO:0007669"/>
    <property type="project" value="TreeGrafter"/>
</dbReference>
<feature type="domain" description="GP-PDE" evidence="1">
    <location>
        <begin position="25"/>
        <end position="284"/>
    </location>
</feature>
<evidence type="ECO:0000313" key="2">
    <source>
        <dbReference type="EMBL" id="CAD5111897.1"/>
    </source>
</evidence>